<keyword evidence="8" id="KW-1185">Reference proteome</keyword>
<evidence type="ECO:0000313" key="8">
    <source>
        <dbReference type="Proteomes" id="UP000199029"/>
    </source>
</evidence>
<sequence>MLTDILGFLVCAAVIIYSGTKLSVYGDQLASLTGLSRAWLGLVLMASVTSMPELLTGYSAASLVGAPDLAVGNVLGSCLFNILIIALVDLLAPRRAVAAPASREHLVTAAFGVLMLGVVGVAFLQPAAFGQVGWLGGYSLALTGLYLVAMYTVFRYGQQMAPALSAAPADGPAPDESITAPAPVGGGLRTVLGRFGLHALVVMGSALALPYFSEHLAAASGLGQSFFGTFALALTTSLPELVVSLAAVRLGSLDMALGNLLGSNLCNLFVLAAVDATYTPGPLLAHANASHLLTLLGAIVVTAISLVGLVTRPTRTSRWAPDTVGIVVVYGLMAVLLYQNR</sequence>
<dbReference type="Pfam" id="PF01699">
    <property type="entry name" value="Na_Ca_ex"/>
    <property type="match status" value="2"/>
</dbReference>
<feature type="transmembrane region" description="Helical" evidence="5">
    <location>
        <begin position="104"/>
        <end position="123"/>
    </location>
</feature>
<evidence type="ECO:0000256" key="3">
    <source>
        <dbReference type="ARBA" id="ARBA00022989"/>
    </source>
</evidence>
<dbReference type="RefSeq" id="WP_092669378.1">
    <property type="nucleotide sequence ID" value="NZ_FOXS01000001.1"/>
</dbReference>
<feature type="domain" description="Sodium/calcium exchanger membrane region" evidence="6">
    <location>
        <begin position="5"/>
        <end position="154"/>
    </location>
</feature>
<feature type="transmembrane region" description="Helical" evidence="5">
    <location>
        <begin position="260"/>
        <end position="278"/>
    </location>
</feature>
<comment type="subcellular location">
    <subcellularLocation>
        <location evidence="1">Membrane</location>
        <topology evidence="1">Multi-pass membrane protein</topology>
    </subcellularLocation>
</comment>
<keyword evidence="2 5" id="KW-0812">Transmembrane</keyword>
<feature type="transmembrane region" description="Helical" evidence="5">
    <location>
        <begin position="135"/>
        <end position="154"/>
    </location>
</feature>
<evidence type="ECO:0000256" key="4">
    <source>
        <dbReference type="ARBA" id="ARBA00023136"/>
    </source>
</evidence>
<feature type="transmembrane region" description="Helical" evidence="5">
    <location>
        <begin position="195"/>
        <end position="213"/>
    </location>
</feature>
<dbReference type="InterPro" id="IPR004837">
    <property type="entry name" value="NaCa_Exmemb"/>
</dbReference>
<evidence type="ECO:0000256" key="2">
    <source>
        <dbReference type="ARBA" id="ARBA00022692"/>
    </source>
</evidence>
<evidence type="ECO:0000256" key="1">
    <source>
        <dbReference type="ARBA" id="ARBA00004141"/>
    </source>
</evidence>
<gene>
    <name evidence="7" type="ORF">SAMN04515668_0924</name>
</gene>
<feature type="domain" description="Sodium/calcium exchanger membrane region" evidence="6">
    <location>
        <begin position="195"/>
        <end position="338"/>
    </location>
</feature>
<dbReference type="AlphaFoldDB" id="A0A1I5UHB8"/>
<dbReference type="OrthoDB" id="9794225at2"/>
<feature type="transmembrane region" description="Helical" evidence="5">
    <location>
        <begin position="290"/>
        <end position="310"/>
    </location>
</feature>
<dbReference type="Proteomes" id="UP000199029">
    <property type="component" value="Unassembled WGS sequence"/>
</dbReference>
<dbReference type="EMBL" id="FOXS01000001">
    <property type="protein sequence ID" value="SFP94675.1"/>
    <property type="molecule type" value="Genomic_DNA"/>
</dbReference>
<organism evidence="7 8">
    <name type="scientific">Hymenobacter arizonensis</name>
    <name type="common">Siccationidurans arizonensis</name>
    <dbReference type="NCBI Taxonomy" id="1227077"/>
    <lineage>
        <taxon>Bacteria</taxon>
        <taxon>Pseudomonadati</taxon>
        <taxon>Bacteroidota</taxon>
        <taxon>Cytophagia</taxon>
        <taxon>Cytophagales</taxon>
        <taxon>Hymenobacteraceae</taxon>
        <taxon>Hymenobacter</taxon>
    </lineage>
</organism>
<dbReference type="GO" id="GO:0005886">
    <property type="term" value="C:plasma membrane"/>
    <property type="evidence" value="ECO:0007669"/>
    <property type="project" value="TreeGrafter"/>
</dbReference>
<feature type="transmembrane region" description="Helical" evidence="5">
    <location>
        <begin position="70"/>
        <end position="92"/>
    </location>
</feature>
<evidence type="ECO:0000259" key="6">
    <source>
        <dbReference type="Pfam" id="PF01699"/>
    </source>
</evidence>
<dbReference type="InterPro" id="IPR004481">
    <property type="entry name" value="K/Na/Ca-exchanger"/>
</dbReference>
<proteinExistence type="predicted"/>
<name>A0A1I5UHB8_HYMAR</name>
<reference evidence="8" key="1">
    <citation type="submission" date="2016-10" db="EMBL/GenBank/DDBJ databases">
        <authorList>
            <person name="Varghese N."/>
            <person name="Submissions S."/>
        </authorList>
    </citation>
    <scope>NUCLEOTIDE SEQUENCE [LARGE SCALE GENOMIC DNA]</scope>
    <source>
        <strain evidence="8">OR362-8,ATCC BAA-1266,JCM 13504</strain>
    </source>
</reference>
<accession>A0A1I5UHB8</accession>
<feature type="transmembrane region" description="Helical" evidence="5">
    <location>
        <begin position="319"/>
        <end position="338"/>
    </location>
</feature>
<keyword evidence="4 5" id="KW-0472">Membrane</keyword>
<evidence type="ECO:0000313" key="7">
    <source>
        <dbReference type="EMBL" id="SFP94675.1"/>
    </source>
</evidence>
<dbReference type="InterPro" id="IPR044880">
    <property type="entry name" value="NCX_ion-bd_dom_sf"/>
</dbReference>
<evidence type="ECO:0000256" key="5">
    <source>
        <dbReference type="SAM" id="Phobius"/>
    </source>
</evidence>
<dbReference type="PANTHER" id="PTHR10846">
    <property type="entry name" value="SODIUM/POTASSIUM/CALCIUM EXCHANGER"/>
    <property type="match status" value="1"/>
</dbReference>
<dbReference type="GO" id="GO:0005262">
    <property type="term" value="F:calcium channel activity"/>
    <property type="evidence" value="ECO:0007669"/>
    <property type="project" value="TreeGrafter"/>
</dbReference>
<keyword evidence="3 5" id="KW-1133">Transmembrane helix</keyword>
<dbReference type="GO" id="GO:0006874">
    <property type="term" value="P:intracellular calcium ion homeostasis"/>
    <property type="evidence" value="ECO:0007669"/>
    <property type="project" value="TreeGrafter"/>
</dbReference>
<feature type="transmembrane region" description="Helical" evidence="5">
    <location>
        <begin position="38"/>
        <end position="58"/>
    </location>
</feature>
<protein>
    <submittedName>
        <fullName evidence="7">Cation:H+ antiporter</fullName>
    </submittedName>
</protein>
<feature type="transmembrane region" description="Helical" evidence="5">
    <location>
        <begin position="225"/>
        <end position="248"/>
    </location>
</feature>
<dbReference type="Gene3D" id="1.20.1420.30">
    <property type="entry name" value="NCX, central ion-binding region"/>
    <property type="match status" value="1"/>
</dbReference>
<dbReference type="STRING" id="1227077.SAMN04515668_0924"/>
<feature type="transmembrane region" description="Helical" evidence="5">
    <location>
        <begin position="6"/>
        <end position="26"/>
    </location>
</feature>
<dbReference type="GO" id="GO:0008273">
    <property type="term" value="F:calcium, potassium:sodium antiporter activity"/>
    <property type="evidence" value="ECO:0007669"/>
    <property type="project" value="TreeGrafter"/>
</dbReference>
<dbReference type="PANTHER" id="PTHR10846:SF8">
    <property type="entry name" value="INNER MEMBRANE PROTEIN YRBG"/>
    <property type="match status" value="1"/>
</dbReference>